<feature type="region of interest" description="Disordered" evidence="1">
    <location>
        <begin position="282"/>
        <end position="307"/>
    </location>
</feature>
<proteinExistence type="predicted"/>
<evidence type="ECO:0000256" key="2">
    <source>
        <dbReference type="SAM" id="SignalP"/>
    </source>
</evidence>
<feature type="compositionally biased region" description="Basic and acidic residues" evidence="1">
    <location>
        <begin position="282"/>
        <end position="292"/>
    </location>
</feature>
<dbReference type="EMBL" id="MU006577">
    <property type="protein sequence ID" value="KAF2746541.1"/>
    <property type="molecule type" value="Genomic_DNA"/>
</dbReference>
<gene>
    <name evidence="3" type="ORF">M011DRAFT_425303</name>
</gene>
<dbReference type="OrthoDB" id="3937708at2759"/>
<reference evidence="3" key="1">
    <citation type="journal article" date="2020" name="Stud. Mycol.">
        <title>101 Dothideomycetes genomes: a test case for predicting lifestyles and emergence of pathogens.</title>
        <authorList>
            <person name="Haridas S."/>
            <person name="Albert R."/>
            <person name="Binder M."/>
            <person name="Bloem J."/>
            <person name="Labutti K."/>
            <person name="Salamov A."/>
            <person name="Andreopoulos B."/>
            <person name="Baker S."/>
            <person name="Barry K."/>
            <person name="Bills G."/>
            <person name="Bluhm B."/>
            <person name="Cannon C."/>
            <person name="Castanera R."/>
            <person name="Culley D."/>
            <person name="Daum C."/>
            <person name="Ezra D."/>
            <person name="Gonzalez J."/>
            <person name="Henrissat B."/>
            <person name="Kuo A."/>
            <person name="Liang C."/>
            <person name="Lipzen A."/>
            <person name="Lutzoni F."/>
            <person name="Magnuson J."/>
            <person name="Mondo S."/>
            <person name="Nolan M."/>
            <person name="Ohm R."/>
            <person name="Pangilinan J."/>
            <person name="Park H.-J."/>
            <person name="Ramirez L."/>
            <person name="Alfaro M."/>
            <person name="Sun H."/>
            <person name="Tritt A."/>
            <person name="Yoshinaga Y."/>
            <person name="Zwiers L.-H."/>
            <person name="Turgeon B."/>
            <person name="Goodwin S."/>
            <person name="Spatafora J."/>
            <person name="Crous P."/>
            <person name="Grigoriev I."/>
        </authorList>
    </citation>
    <scope>NUCLEOTIDE SEQUENCE</scope>
    <source>
        <strain evidence="3">CBS 119925</strain>
    </source>
</reference>
<dbReference type="AlphaFoldDB" id="A0A6A6VB72"/>
<keyword evidence="4" id="KW-1185">Reference proteome</keyword>
<feature type="compositionally biased region" description="Polar residues" evidence="1">
    <location>
        <begin position="295"/>
        <end position="307"/>
    </location>
</feature>
<organism evidence="3 4">
    <name type="scientific">Sporormia fimetaria CBS 119925</name>
    <dbReference type="NCBI Taxonomy" id="1340428"/>
    <lineage>
        <taxon>Eukaryota</taxon>
        <taxon>Fungi</taxon>
        <taxon>Dikarya</taxon>
        <taxon>Ascomycota</taxon>
        <taxon>Pezizomycotina</taxon>
        <taxon>Dothideomycetes</taxon>
        <taxon>Pleosporomycetidae</taxon>
        <taxon>Pleosporales</taxon>
        <taxon>Sporormiaceae</taxon>
        <taxon>Sporormia</taxon>
    </lineage>
</organism>
<keyword evidence="2" id="KW-0732">Signal</keyword>
<feature type="signal peptide" evidence="2">
    <location>
        <begin position="1"/>
        <end position="21"/>
    </location>
</feature>
<protein>
    <submittedName>
        <fullName evidence="3">Uncharacterized protein</fullName>
    </submittedName>
</protein>
<evidence type="ECO:0000256" key="1">
    <source>
        <dbReference type="SAM" id="MobiDB-lite"/>
    </source>
</evidence>
<sequence>MYTHRFASLSAAAALLTLALTDPNSVCFSYGVDFVDEGQYFINTLSNDSFTCVSTFEGCNTDVADVLLVDPAGDEFLCSQVSTTPANTPMLSTCPILKNQMTSGEWIIIVVGNNDDGFPFAWQRDISIDAGPQATTTVTPTVTFSVTTTPVVPVTTTSTQSVVLTTGPFSTVTLPSGTALKTLTPKPVTTKITKTFTRPIYTWTHELSVSTKTVTATCTIPRGGKRDKPCTYSPTKIHPAALETPTPAPRKQRYMRRTDRAIDYEYARNRIEAAKLKRDLKADAPRLQERAPDAPTSTLTASTPDSTTVTITAPPVTSTETTLLTTTSTSTLPPATVINGVTTKTITLPTPTRTQLAFAYTTVTSTITIRATFTRTTTVTPRASVTPCRNLGGHIGFGRI</sequence>
<feature type="chain" id="PRO_5025633796" evidence="2">
    <location>
        <begin position="22"/>
        <end position="400"/>
    </location>
</feature>
<dbReference type="Proteomes" id="UP000799440">
    <property type="component" value="Unassembled WGS sequence"/>
</dbReference>
<evidence type="ECO:0000313" key="4">
    <source>
        <dbReference type="Proteomes" id="UP000799440"/>
    </source>
</evidence>
<accession>A0A6A6VB72</accession>
<evidence type="ECO:0000313" key="3">
    <source>
        <dbReference type="EMBL" id="KAF2746541.1"/>
    </source>
</evidence>
<name>A0A6A6VB72_9PLEO</name>